<dbReference type="InterPro" id="IPR052201">
    <property type="entry name" value="LRR-containing_regulator"/>
</dbReference>
<dbReference type="VEuPathDB" id="VectorBase:HLOH_063856"/>
<dbReference type="InterPro" id="IPR032675">
    <property type="entry name" value="LRR_dom_sf"/>
</dbReference>
<dbReference type="EMBL" id="JABSTR010000011">
    <property type="protein sequence ID" value="KAH9382147.1"/>
    <property type="molecule type" value="Genomic_DNA"/>
</dbReference>
<comment type="caution">
    <text evidence="2">The sequence shown here is derived from an EMBL/GenBank/DDBJ whole genome shotgun (WGS) entry which is preliminary data.</text>
</comment>
<dbReference type="AlphaFoldDB" id="A0A9J6H4D0"/>
<protein>
    <recommendedName>
        <fullName evidence="4">Ran GTPase-activating protein</fullName>
    </recommendedName>
</protein>
<dbReference type="PANTHER" id="PTHR24111">
    <property type="entry name" value="LEUCINE-RICH REPEAT-CONTAINING PROTEIN 34"/>
    <property type="match status" value="1"/>
</dbReference>
<name>A0A9J6H4D0_HAELO</name>
<dbReference type="OrthoDB" id="120976at2759"/>
<evidence type="ECO:0000313" key="3">
    <source>
        <dbReference type="Proteomes" id="UP000821853"/>
    </source>
</evidence>
<dbReference type="SMART" id="SM00368">
    <property type="entry name" value="LRR_RI"/>
    <property type="match status" value="2"/>
</dbReference>
<accession>A0A9J6H4D0</accession>
<dbReference type="Gene3D" id="3.80.10.10">
    <property type="entry name" value="Ribonuclease Inhibitor"/>
    <property type="match status" value="2"/>
</dbReference>
<reference evidence="2 3" key="1">
    <citation type="journal article" date="2020" name="Cell">
        <title>Large-Scale Comparative Analyses of Tick Genomes Elucidate Their Genetic Diversity and Vector Capacities.</title>
        <authorList>
            <consortium name="Tick Genome and Microbiome Consortium (TIGMIC)"/>
            <person name="Jia N."/>
            <person name="Wang J."/>
            <person name="Shi W."/>
            <person name="Du L."/>
            <person name="Sun Y."/>
            <person name="Zhan W."/>
            <person name="Jiang J.F."/>
            <person name="Wang Q."/>
            <person name="Zhang B."/>
            <person name="Ji P."/>
            <person name="Bell-Sakyi L."/>
            <person name="Cui X.M."/>
            <person name="Yuan T.T."/>
            <person name="Jiang B.G."/>
            <person name="Yang W.F."/>
            <person name="Lam T.T."/>
            <person name="Chang Q.C."/>
            <person name="Ding S.J."/>
            <person name="Wang X.J."/>
            <person name="Zhu J.G."/>
            <person name="Ruan X.D."/>
            <person name="Zhao L."/>
            <person name="Wei J.T."/>
            <person name="Ye R.Z."/>
            <person name="Que T.C."/>
            <person name="Du C.H."/>
            <person name="Zhou Y.H."/>
            <person name="Cheng J.X."/>
            <person name="Dai P.F."/>
            <person name="Guo W.B."/>
            <person name="Han X.H."/>
            <person name="Huang E.J."/>
            <person name="Li L.F."/>
            <person name="Wei W."/>
            <person name="Gao Y.C."/>
            <person name="Liu J.Z."/>
            <person name="Shao H.Z."/>
            <person name="Wang X."/>
            <person name="Wang C.C."/>
            <person name="Yang T.C."/>
            <person name="Huo Q.B."/>
            <person name="Li W."/>
            <person name="Chen H.Y."/>
            <person name="Chen S.E."/>
            <person name="Zhou L.G."/>
            <person name="Ni X.B."/>
            <person name="Tian J.H."/>
            <person name="Sheng Y."/>
            <person name="Liu T."/>
            <person name="Pan Y.S."/>
            <person name="Xia L.Y."/>
            <person name="Li J."/>
            <person name="Zhao F."/>
            <person name="Cao W.C."/>
        </authorList>
    </citation>
    <scope>NUCLEOTIDE SEQUENCE [LARGE SCALE GENOMIC DNA]</scope>
    <source>
        <strain evidence="2">HaeL-2018</strain>
    </source>
</reference>
<dbReference type="SUPFAM" id="SSF52047">
    <property type="entry name" value="RNI-like"/>
    <property type="match status" value="1"/>
</dbReference>
<evidence type="ECO:0000313" key="2">
    <source>
        <dbReference type="EMBL" id="KAH9382147.1"/>
    </source>
</evidence>
<dbReference type="Proteomes" id="UP000821853">
    <property type="component" value="Chromosome 9"/>
</dbReference>
<proteinExistence type="predicted"/>
<evidence type="ECO:0008006" key="4">
    <source>
        <dbReference type="Google" id="ProtNLM"/>
    </source>
</evidence>
<dbReference type="PANTHER" id="PTHR24111:SF0">
    <property type="entry name" value="LEUCINE-RICH REPEAT-CONTAINING PROTEIN"/>
    <property type="match status" value="1"/>
</dbReference>
<keyword evidence="3" id="KW-1185">Reference proteome</keyword>
<sequence length="493" mass="55108">MSKYRSEDAHIPEVYVNDFLIRGQESADESSTSLCRNSDLVRGTTTLEYTNLSIEEACILRRILRTNKSVKKVTLRKCSLTSVKVAFENIKSISHLEELNLIDVDSDSGGFNIDLASTLNNLRSLRLDCDEIGDTFMKSIAKFLGGNKSLENLTVSSYAVTDEGVIEIAEALRSNTALRKLTIERTLLSSKTLLAFAEVLIANPVLELVHVFEVDIKSEHAPLLFEQESYINVFRRLHILWEDFYLPQLISLLRQDRQCCTVSLSVSDSVPEATLREFFDALGQNTTVQNFYLYPNCNRLDTITEGLVSVLRKTTSLQVIHNFVGVDMSHDSLVRVLDALKENRTVKSFMMQTESLTPAVVKSLSQLIVSNNTLIEVNICESYMDNGQDVSEILSSLTNNYTLRKLMVAWEPDNYIEGLSQITALLNRNVHLLNKAVAFVRSEGEVTSDADSAEALQKLRSCPALVDELQELTGKSKEAVKNDIEIALATVSS</sequence>
<evidence type="ECO:0000256" key="1">
    <source>
        <dbReference type="ARBA" id="ARBA00022737"/>
    </source>
</evidence>
<keyword evidence="1" id="KW-0677">Repeat</keyword>
<organism evidence="2 3">
    <name type="scientific">Haemaphysalis longicornis</name>
    <name type="common">Bush tick</name>
    <dbReference type="NCBI Taxonomy" id="44386"/>
    <lineage>
        <taxon>Eukaryota</taxon>
        <taxon>Metazoa</taxon>
        <taxon>Ecdysozoa</taxon>
        <taxon>Arthropoda</taxon>
        <taxon>Chelicerata</taxon>
        <taxon>Arachnida</taxon>
        <taxon>Acari</taxon>
        <taxon>Parasitiformes</taxon>
        <taxon>Ixodida</taxon>
        <taxon>Ixodoidea</taxon>
        <taxon>Ixodidae</taxon>
        <taxon>Haemaphysalinae</taxon>
        <taxon>Haemaphysalis</taxon>
    </lineage>
</organism>
<gene>
    <name evidence="2" type="ORF">HPB48_018850</name>
</gene>